<feature type="transmembrane region" description="Helical" evidence="7">
    <location>
        <begin position="35"/>
        <end position="53"/>
    </location>
</feature>
<feature type="transmembrane region" description="Helical" evidence="7">
    <location>
        <begin position="222"/>
        <end position="243"/>
    </location>
</feature>
<feature type="compositionally biased region" description="Basic and acidic residues" evidence="6">
    <location>
        <begin position="334"/>
        <end position="347"/>
    </location>
</feature>
<dbReference type="Proteomes" id="UP001465755">
    <property type="component" value="Unassembled WGS sequence"/>
</dbReference>
<feature type="transmembrane region" description="Helical" evidence="7">
    <location>
        <begin position="386"/>
        <end position="405"/>
    </location>
</feature>
<feature type="chain" id="PRO_5043699381" description="Serine incorporator" evidence="8">
    <location>
        <begin position="17"/>
        <end position="453"/>
    </location>
</feature>
<dbReference type="PANTHER" id="PTHR10383">
    <property type="entry name" value="SERINE INCORPORATOR"/>
    <property type="match status" value="1"/>
</dbReference>
<keyword evidence="10" id="KW-1185">Reference proteome</keyword>
<feature type="transmembrane region" description="Helical" evidence="7">
    <location>
        <begin position="84"/>
        <end position="106"/>
    </location>
</feature>
<organism evidence="9 10">
    <name type="scientific">Symbiochloris irregularis</name>
    <dbReference type="NCBI Taxonomy" id="706552"/>
    <lineage>
        <taxon>Eukaryota</taxon>
        <taxon>Viridiplantae</taxon>
        <taxon>Chlorophyta</taxon>
        <taxon>core chlorophytes</taxon>
        <taxon>Trebouxiophyceae</taxon>
        <taxon>Trebouxiales</taxon>
        <taxon>Trebouxiaceae</taxon>
        <taxon>Symbiochloris</taxon>
    </lineage>
</organism>
<dbReference type="AlphaFoldDB" id="A0AAW1PB30"/>
<keyword evidence="5 7" id="KW-0472">Membrane</keyword>
<comment type="caution">
    <text evidence="9">The sequence shown here is derived from an EMBL/GenBank/DDBJ whole genome shotgun (WGS) entry which is preliminary data.</text>
</comment>
<comment type="subcellular location">
    <subcellularLocation>
        <location evidence="1">Membrane</location>
        <topology evidence="1">Multi-pass membrane protein</topology>
    </subcellularLocation>
</comment>
<evidence type="ECO:0000256" key="6">
    <source>
        <dbReference type="SAM" id="MobiDB-lite"/>
    </source>
</evidence>
<evidence type="ECO:0008006" key="11">
    <source>
        <dbReference type="Google" id="ProtNLM"/>
    </source>
</evidence>
<sequence length="453" mass="49552">MFVVGWVGSALASCAATCACHACGFASQELVRRSARLAYCVLFTLALVEAWVLRDYAQPLMEKLPWILRHETERSTEAFYGQQAVYRVSIGNAAFFGLMALTMLGVRYKNDKRDLYLQHGGWLVKVGLWLLFNALPFFLPVGVVNSYGWLARIGSGCFLCMQILMLLDFVVHWNDTWVDMDDVRYLYALLAITVTAFLGTAGIVAVLFYFFNPSGPDCSFNITMIVFTILIGLLLTGVSMSTYATNGSIFPASIFTVYCTYLCYSAMVAEPHDDACNSLGHRLNAASATTLALGMGLALLSVVYSALRAGSNTALFNLGVSLGITEGDEDESEGDRPLLDAEEKGEADTTSTSAGLDGASKAAARPGAYTATTAEENVPVTYNYSFFHLVFALASMYIAMLMTGWGTNPQERDLIDVGWTSVWVKLVTQWATALTYVWMLVAPAVFPDRDFSH</sequence>
<evidence type="ECO:0000256" key="7">
    <source>
        <dbReference type="SAM" id="Phobius"/>
    </source>
</evidence>
<comment type="similarity">
    <text evidence="2">Belongs to the TDE1 family.</text>
</comment>
<feature type="transmembrane region" description="Helical" evidence="7">
    <location>
        <begin position="126"/>
        <end position="144"/>
    </location>
</feature>
<feature type="signal peptide" evidence="8">
    <location>
        <begin position="1"/>
        <end position="16"/>
    </location>
</feature>
<keyword evidence="4 7" id="KW-1133">Transmembrane helix</keyword>
<dbReference type="InterPro" id="IPR005016">
    <property type="entry name" value="TDE1/TMS"/>
</dbReference>
<evidence type="ECO:0000256" key="3">
    <source>
        <dbReference type="ARBA" id="ARBA00022692"/>
    </source>
</evidence>
<evidence type="ECO:0000313" key="10">
    <source>
        <dbReference type="Proteomes" id="UP001465755"/>
    </source>
</evidence>
<evidence type="ECO:0000256" key="1">
    <source>
        <dbReference type="ARBA" id="ARBA00004141"/>
    </source>
</evidence>
<protein>
    <recommendedName>
        <fullName evidence="11">Serine incorporator</fullName>
    </recommendedName>
</protein>
<accession>A0AAW1PB30</accession>
<dbReference type="PANTHER" id="PTHR10383:SF9">
    <property type="entry name" value="SERINE INCORPORATOR, ISOFORM F"/>
    <property type="match status" value="1"/>
</dbReference>
<keyword evidence="3 7" id="KW-0812">Transmembrane</keyword>
<dbReference type="GO" id="GO:0016020">
    <property type="term" value="C:membrane"/>
    <property type="evidence" value="ECO:0007669"/>
    <property type="project" value="UniProtKB-SubCell"/>
</dbReference>
<proteinExistence type="inferred from homology"/>
<name>A0AAW1PB30_9CHLO</name>
<evidence type="ECO:0000256" key="8">
    <source>
        <dbReference type="SAM" id="SignalP"/>
    </source>
</evidence>
<evidence type="ECO:0000256" key="5">
    <source>
        <dbReference type="ARBA" id="ARBA00023136"/>
    </source>
</evidence>
<feature type="transmembrane region" description="Helical" evidence="7">
    <location>
        <begin position="156"/>
        <end position="173"/>
    </location>
</feature>
<evidence type="ECO:0000313" key="9">
    <source>
        <dbReference type="EMBL" id="KAK9810581.1"/>
    </source>
</evidence>
<feature type="region of interest" description="Disordered" evidence="6">
    <location>
        <begin position="327"/>
        <end position="359"/>
    </location>
</feature>
<dbReference type="Pfam" id="PF03348">
    <property type="entry name" value="Serinc"/>
    <property type="match status" value="1"/>
</dbReference>
<keyword evidence="8" id="KW-0732">Signal</keyword>
<gene>
    <name evidence="9" type="ORF">WJX73_001784</name>
</gene>
<feature type="transmembrane region" description="Helical" evidence="7">
    <location>
        <begin position="249"/>
        <end position="267"/>
    </location>
</feature>
<feature type="transmembrane region" description="Helical" evidence="7">
    <location>
        <begin position="288"/>
        <end position="307"/>
    </location>
</feature>
<evidence type="ECO:0000256" key="2">
    <source>
        <dbReference type="ARBA" id="ARBA00006665"/>
    </source>
</evidence>
<reference evidence="9 10" key="1">
    <citation type="journal article" date="2024" name="Nat. Commun.">
        <title>Phylogenomics reveals the evolutionary origins of lichenization in chlorophyte algae.</title>
        <authorList>
            <person name="Puginier C."/>
            <person name="Libourel C."/>
            <person name="Otte J."/>
            <person name="Skaloud P."/>
            <person name="Haon M."/>
            <person name="Grisel S."/>
            <person name="Petersen M."/>
            <person name="Berrin J.G."/>
            <person name="Delaux P.M."/>
            <person name="Dal Grande F."/>
            <person name="Keller J."/>
        </authorList>
    </citation>
    <scope>NUCLEOTIDE SEQUENCE [LARGE SCALE GENOMIC DNA]</scope>
    <source>
        <strain evidence="9 10">SAG 2036</strain>
    </source>
</reference>
<feature type="transmembrane region" description="Helical" evidence="7">
    <location>
        <begin position="185"/>
        <end position="210"/>
    </location>
</feature>
<evidence type="ECO:0000256" key="4">
    <source>
        <dbReference type="ARBA" id="ARBA00022989"/>
    </source>
</evidence>
<dbReference type="EMBL" id="JALJOQ010000015">
    <property type="protein sequence ID" value="KAK9810581.1"/>
    <property type="molecule type" value="Genomic_DNA"/>
</dbReference>
<feature type="transmembrane region" description="Helical" evidence="7">
    <location>
        <begin position="426"/>
        <end position="446"/>
    </location>
</feature>